<protein>
    <submittedName>
        <fullName evidence="1">Uncharacterized protein</fullName>
    </submittedName>
</protein>
<reference evidence="1" key="1">
    <citation type="submission" date="2014-11" db="EMBL/GenBank/DDBJ databases">
        <authorList>
            <person name="Amaro Gonzalez C."/>
        </authorList>
    </citation>
    <scope>NUCLEOTIDE SEQUENCE</scope>
</reference>
<accession>A0A0E9WDS6</accession>
<sequence length="62" mass="7087">MRTRNQAARQRSAVAMVKGRNPTVCLIPFKKYTALSCRTVRFLQGAFISQVYLQDNPILTRT</sequence>
<dbReference type="EMBL" id="GBXM01020934">
    <property type="protein sequence ID" value="JAH87643.1"/>
    <property type="molecule type" value="Transcribed_RNA"/>
</dbReference>
<dbReference type="AlphaFoldDB" id="A0A0E9WDS6"/>
<proteinExistence type="predicted"/>
<evidence type="ECO:0000313" key="1">
    <source>
        <dbReference type="EMBL" id="JAH87643.1"/>
    </source>
</evidence>
<name>A0A0E9WDS6_ANGAN</name>
<reference evidence="1" key="2">
    <citation type="journal article" date="2015" name="Fish Shellfish Immunol.">
        <title>Early steps in the European eel (Anguilla anguilla)-Vibrio vulnificus interaction in the gills: Role of the RtxA13 toxin.</title>
        <authorList>
            <person name="Callol A."/>
            <person name="Pajuelo D."/>
            <person name="Ebbesson L."/>
            <person name="Teles M."/>
            <person name="MacKenzie S."/>
            <person name="Amaro C."/>
        </authorList>
    </citation>
    <scope>NUCLEOTIDE SEQUENCE</scope>
</reference>
<organism evidence="1">
    <name type="scientific">Anguilla anguilla</name>
    <name type="common">European freshwater eel</name>
    <name type="synonym">Muraena anguilla</name>
    <dbReference type="NCBI Taxonomy" id="7936"/>
    <lineage>
        <taxon>Eukaryota</taxon>
        <taxon>Metazoa</taxon>
        <taxon>Chordata</taxon>
        <taxon>Craniata</taxon>
        <taxon>Vertebrata</taxon>
        <taxon>Euteleostomi</taxon>
        <taxon>Actinopterygii</taxon>
        <taxon>Neopterygii</taxon>
        <taxon>Teleostei</taxon>
        <taxon>Anguilliformes</taxon>
        <taxon>Anguillidae</taxon>
        <taxon>Anguilla</taxon>
    </lineage>
</organism>